<dbReference type="Pfam" id="PF00699">
    <property type="entry name" value="Urease_beta"/>
    <property type="match status" value="1"/>
</dbReference>
<dbReference type="InterPro" id="IPR006680">
    <property type="entry name" value="Amidohydro-rel"/>
</dbReference>
<dbReference type="InterPro" id="IPR036463">
    <property type="entry name" value="Urease_gamma_sf"/>
</dbReference>
<dbReference type="GO" id="GO:0035550">
    <property type="term" value="C:urease complex"/>
    <property type="evidence" value="ECO:0007669"/>
    <property type="project" value="InterPro"/>
</dbReference>
<comment type="caution">
    <text evidence="8">The sequence shown here is derived from an EMBL/GenBank/DDBJ whole genome shotgun (WGS) entry which is preliminary data.</text>
</comment>
<keyword evidence="9" id="KW-1185">Reference proteome</keyword>
<dbReference type="CDD" id="cd00390">
    <property type="entry name" value="Urease_gamma"/>
    <property type="match status" value="1"/>
</dbReference>
<organism evidence="8 9">
    <name type="scientific">Striga hermonthica</name>
    <name type="common">Purple witchweed</name>
    <name type="synonym">Buchnera hermonthica</name>
    <dbReference type="NCBI Taxonomy" id="68872"/>
    <lineage>
        <taxon>Eukaryota</taxon>
        <taxon>Viridiplantae</taxon>
        <taxon>Streptophyta</taxon>
        <taxon>Embryophyta</taxon>
        <taxon>Tracheophyta</taxon>
        <taxon>Spermatophyta</taxon>
        <taxon>Magnoliopsida</taxon>
        <taxon>eudicotyledons</taxon>
        <taxon>Gunneridae</taxon>
        <taxon>Pentapetalae</taxon>
        <taxon>asterids</taxon>
        <taxon>lamiids</taxon>
        <taxon>Lamiales</taxon>
        <taxon>Orobanchaceae</taxon>
        <taxon>Buchnereae</taxon>
        <taxon>Striga</taxon>
    </lineage>
</organism>
<dbReference type="Gene3D" id="3.30.280.10">
    <property type="entry name" value="Urease, gamma-like subunit"/>
    <property type="match status" value="1"/>
</dbReference>
<dbReference type="InterPro" id="IPR005848">
    <property type="entry name" value="Urease_asu"/>
</dbReference>
<evidence type="ECO:0000313" key="8">
    <source>
        <dbReference type="EMBL" id="CAA0832675.1"/>
    </source>
</evidence>
<evidence type="ECO:0000256" key="4">
    <source>
        <dbReference type="ARBA" id="ARBA00022801"/>
    </source>
</evidence>
<dbReference type="Gene3D" id="2.10.150.10">
    <property type="entry name" value="Urease, beta subunit"/>
    <property type="match status" value="1"/>
</dbReference>
<dbReference type="Pfam" id="PF01979">
    <property type="entry name" value="Amidohydro_1"/>
    <property type="match status" value="1"/>
</dbReference>
<dbReference type="InterPro" id="IPR017951">
    <property type="entry name" value="Urease_asu_c"/>
</dbReference>
<reference evidence="8" key="1">
    <citation type="submission" date="2019-12" db="EMBL/GenBank/DDBJ databases">
        <authorList>
            <person name="Scholes J."/>
        </authorList>
    </citation>
    <scope>NUCLEOTIDE SEQUENCE</scope>
</reference>
<name>A0A9N7RJ09_STRHE</name>
<dbReference type="SUPFAM" id="SSF51338">
    <property type="entry name" value="Composite domain of metallo-dependent hydrolases"/>
    <property type="match status" value="1"/>
</dbReference>
<dbReference type="InterPro" id="IPR036461">
    <property type="entry name" value="Urease_betasu_sf"/>
</dbReference>
<dbReference type="InterPro" id="IPR017950">
    <property type="entry name" value="Urease_AS"/>
</dbReference>
<dbReference type="NCBIfam" id="NF009686">
    <property type="entry name" value="PRK13207.1"/>
    <property type="match status" value="1"/>
</dbReference>
<dbReference type="PANTHER" id="PTHR33569">
    <property type="entry name" value="UREASE"/>
    <property type="match status" value="1"/>
</dbReference>
<dbReference type="PROSITE" id="PS51368">
    <property type="entry name" value="UREASE_3"/>
    <property type="match status" value="1"/>
</dbReference>
<dbReference type="PROSITE" id="PS00145">
    <property type="entry name" value="UREASE_2"/>
    <property type="match status" value="1"/>
</dbReference>
<feature type="active site" description="Proton donor" evidence="6">
    <location>
        <position position="541"/>
    </location>
</feature>
<dbReference type="InterPro" id="IPR032466">
    <property type="entry name" value="Metal_Hydrolase"/>
</dbReference>
<dbReference type="GO" id="GO:0043419">
    <property type="term" value="P:urea catabolic process"/>
    <property type="evidence" value="ECO:0007669"/>
    <property type="project" value="InterPro"/>
</dbReference>
<dbReference type="EMBL" id="CACSLK010027837">
    <property type="protein sequence ID" value="CAA0832675.1"/>
    <property type="molecule type" value="Genomic_DNA"/>
</dbReference>
<dbReference type="InterPro" id="IPR008221">
    <property type="entry name" value="Urease"/>
</dbReference>
<dbReference type="PRINTS" id="PR01752">
    <property type="entry name" value="UREASE"/>
</dbReference>
<accession>A0A9N7RJ09</accession>
<dbReference type="CDD" id="cd00407">
    <property type="entry name" value="Urease_beta"/>
    <property type="match status" value="1"/>
</dbReference>
<keyword evidence="4 6" id="KW-0378">Hydrolase</keyword>
<dbReference type="InterPro" id="IPR011059">
    <property type="entry name" value="Metal-dep_hydrolase_composite"/>
</dbReference>
<dbReference type="Proteomes" id="UP001153555">
    <property type="component" value="Unassembled WGS sequence"/>
</dbReference>
<dbReference type="AlphaFoldDB" id="A0A9N7RJ09"/>
<dbReference type="SUPFAM" id="SSF51278">
    <property type="entry name" value="Urease, beta-subunit"/>
    <property type="match status" value="1"/>
</dbReference>
<dbReference type="GO" id="GO:0016151">
    <property type="term" value="F:nickel cation binding"/>
    <property type="evidence" value="ECO:0007669"/>
    <property type="project" value="InterPro"/>
</dbReference>
<feature type="non-terminal residue" evidence="8">
    <location>
        <position position="1"/>
    </location>
</feature>
<dbReference type="Pfam" id="PF00547">
    <property type="entry name" value="Urease_gamma"/>
    <property type="match status" value="1"/>
</dbReference>
<sequence length="788" mass="87214">ILELVRDGNKSVAELMDLGRQILGRRQVLPSVPYLMDSVQVEGTFPDGTKLITIHDPISSENGNLELALHGSFLPVPSLDKFPDLEGCKIPGELIFGPGRITINLGRKGVVLKVANTGDRPIQVVGSHYHFIEVNPYMVFDRRKAYGMRLNIPAGTAIRFEEYSQTHKTQYMINMSNVLLGNSKINLSALNMPILRRILKRYTVSRIKLQDHITLAVRKVERLIIIIIDCLTRLTITTITFPSFIISLPYADYCYQPFGCILSQVESQTINSFNKKSSLSIILTIKTKRIPKTSRMKNMRMPTRHHAPVREDGRRLFRRRVGPTRSDSGNENDQKVDSREARLLVWEVRSECYPICVAEMPCYKPGFLNLRITTMVGGGTGPADGTRATTCTPAPFHMELMLQSTDDLPLNFGFTGKGNSSKEEGLHDIVKAGAMGLKLHEDWGTTPAAIDRCLSIAELYDIQVNIHTDTLNESGFVEHTIASFKDRTIHTYHSEGAGGGHAPDIIKVCGVKNVLPSSTNPTRPYTSNTVDEHLDMLMVCHHLDKNIREDVAFAESRIRAETIAAEDILHDMGAISIISSDSQAMGRIGEVISRTWQTAHKMKLVRGPLENSSPENDNLRIKRYIAKYTINPAIACGFSDHVGSVEVGKLADLVLWKPSFFGAKPEMVLKGGTIAWSNMGDPNASIPTPEPVTMRPMFGAFGKAASANSIAFVSEVALSSGVKEQYGLNKRVKAVSNVRKLTKLDMKLNDALPQITVDPETYTVTADGTVLTCPPAPTVPLSRNYFLF</sequence>
<dbReference type="InterPro" id="IPR002026">
    <property type="entry name" value="Urease_gamma/gamma-beta_su"/>
</dbReference>
<dbReference type="SUPFAM" id="SSF51556">
    <property type="entry name" value="Metallo-dependent hydrolases"/>
    <property type="match status" value="1"/>
</dbReference>
<evidence type="ECO:0000256" key="1">
    <source>
        <dbReference type="ARBA" id="ARBA00004897"/>
    </source>
</evidence>
<dbReference type="PANTHER" id="PTHR33569:SF1">
    <property type="entry name" value="UREASE"/>
    <property type="match status" value="1"/>
</dbReference>
<proteinExistence type="inferred from homology"/>
<dbReference type="EC" id="3.5.1.5" evidence="2"/>
<dbReference type="Gene3D" id="3.20.20.140">
    <property type="entry name" value="Metal-dependent hydrolases"/>
    <property type="match status" value="2"/>
</dbReference>
<evidence type="ECO:0000256" key="6">
    <source>
        <dbReference type="PROSITE-ProRule" id="PRU00700"/>
    </source>
</evidence>
<evidence type="ECO:0000259" key="7">
    <source>
        <dbReference type="PROSITE" id="PS51368"/>
    </source>
</evidence>
<dbReference type="GO" id="GO:0009039">
    <property type="term" value="F:urease activity"/>
    <property type="evidence" value="ECO:0007669"/>
    <property type="project" value="UniProtKB-EC"/>
</dbReference>
<protein>
    <recommendedName>
        <fullName evidence="2">urease</fullName>
        <ecNumber evidence="2">3.5.1.5</ecNumber>
    </recommendedName>
</protein>
<dbReference type="HAMAP" id="MF_01953">
    <property type="entry name" value="Urease_alpha"/>
    <property type="match status" value="1"/>
</dbReference>
<dbReference type="NCBIfam" id="TIGR00192">
    <property type="entry name" value="urease_beta"/>
    <property type="match status" value="1"/>
</dbReference>
<comment type="PTM">
    <text evidence="5">Carbamylation allows a single lysine to coordinate two nickel ions.</text>
</comment>
<feature type="modified residue" description="N6-carboxylysine" evidence="5">
    <location>
        <position position="438"/>
    </location>
</feature>
<evidence type="ECO:0000256" key="5">
    <source>
        <dbReference type="PIRSR" id="PIRSR001222-50"/>
    </source>
</evidence>
<feature type="binding site" evidence="6">
    <location>
        <position position="440"/>
    </location>
    <ligand>
        <name>substrate</name>
    </ligand>
</feature>
<evidence type="ECO:0000313" key="9">
    <source>
        <dbReference type="Proteomes" id="UP001153555"/>
    </source>
</evidence>
<dbReference type="NCBIfam" id="TIGR01792">
    <property type="entry name" value="urease_alph"/>
    <property type="match status" value="1"/>
</dbReference>
<dbReference type="InterPro" id="IPR002019">
    <property type="entry name" value="Urease_beta-like"/>
</dbReference>
<feature type="domain" description="Urease" evidence="7">
    <location>
        <begin position="372"/>
        <end position="788"/>
    </location>
</feature>
<keyword evidence="3" id="KW-0533">Nickel</keyword>
<dbReference type="InterPro" id="IPR050069">
    <property type="entry name" value="Urease_subunit"/>
</dbReference>
<dbReference type="PIRSF" id="PIRSF001222">
    <property type="entry name" value="Urease"/>
    <property type="match status" value="1"/>
</dbReference>
<evidence type="ECO:0000256" key="2">
    <source>
        <dbReference type="ARBA" id="ARBA00012934"/>
    </source>
</evidence>
<dbReference type="SUPFAM" id="SSF54111">
    <property type="entry name" value="Urease, gamma-subunit"/>
    <property type="match status" value="1"/>
</dbReference>
<gene>
    <name evidence="8" type="ORF">SHERM_27949</name>
</gene>
<comment type="pathway">
    <text evidence="1">Nitrogen metabolism; urea degradation; CO(2) and NH(3) from urea (urease route): step 1/1.</text>
</comment>
<evidence type="ECO:0000256" key="3">
    <source>
        <dbReference type="ARBA" id="ARBA00022596"/>
    </source>
</evidence>
<dbReference type="OrthoDB" id="1708534at2759"/>